<dbReference type="Proteomes" id="UP001194746">
    <property type="component" value="Unassembled WGS sequence"/>
</dbReference>
<gene>
    <name evidence="2" type="ORF">FE257_006371</name>
</gene>
<protein>
    <submittedName>
        <fullName evidence="2">Uncharacterized protein</fullName>
    </submittedName>
</protein>
<evidence type="ECO:0000313" key="2">
    <source>
        <dbReference type="EMBL" id="KAF9894488.1"/>
    </source>
</evidence>
<feature type="region of interest" description="Disordered" evidence="1">
    <location>
        <begin position="37"/>
        <end position="65"/>
    </location>
</feature>
<dbReference type="AlphaFoldDB" id="A0AAD4CXX1"/>
<dbReference type="EMBL" id="VCAU01000003">
    <property type="protein sequence ID" value="KAF9894488.1"/>
    <property type="molecule type" value="Genomic_DNA"/>
</dbReference>
<organism evidence="2 3">
    <name type="scientific">Aspergillus nanangensis</name>
    <dbReference type="NCBI Taxonomy" id="2582783"/>
    <lineage>
        <taxon>Eukaryota</taxon>
        <taxon>Fungi</taxon>
        <taxon>Dikarya</taxon>
        <taxon>Ascomycota</taxon>
        <taxon>Pezizomycotina</taxon>
        <taxon>Eurotiomycetes</taxon>
        <taxon>Eurotiomycetidae</taxon>
        <taxon>Eurotiales</taxon>
        <taxon>Aspergillaceae</taxon>
        <taxon>Aspergillus</taxon>
        <taxon>Aspergillus subgen. Circumdati</taxon>
    </lineage>
</organism>
<proteinExistence type="predicted"/>
<name>A0AAD4CXX1_ASPNN</name>
<feature type="region of interest" description="Disordered" evidence="1">
    <location>
        <begin position="229"/>
        <end position="276"/>
    </location>
</feature>
<feature type="region of interest" description="Disordered" evidence="1">
    <location>
        <begin position="310"/>
        <end position="345"/>
    </location>
</feature>
<accession>A0AAD4CXX1</accession>
<comment type="caution">
    <text evidence="2">The sequence shown here is derived from an EMBL/GenBank/DDBJ whole genome shotgun (WGS) entry which is preliminary data.</text>
</comment>
<feature type="compositionally biased region" description="Acidic residues" evidence="1">
    <location>
        <begin position="317"/>
        <end position="331"/>
    </location>
</feature>
<evidence type="ECO:0000313" key="3">
    <source>
        <dbReference type="Proteomes" id="UP001194746"/>
    </source>
</evidence>
<feature type="compositionally biased region" description="Polar residues" evidence="1">
    <location>
        <begin position="235"/>
        <end position="260"/>
    </location>
</feature>
<reference evidence="2" key="2">
    <citation type="submission" date="2020-02" db="EMBL/GenBank/DDBJ databases">
        <authorList>
            <person name="Gilchrist C.L.M."/>
            <person name="Chooi Y.-H."/>
        </authorList>
    </citation>
    <scope>NUCLEOTIDE SEQUENCE</scope>
    <source>
        <strain evidence="2">MST-FP2251</strain>
    </source>
</reference>
<evidence type="ECO:0000256" key="1">
    <source>
        <dbReference type="SAM" id="MobiDB-lite"/>
    </source>
</evidence>
<reference evidence="2" key="1">
    <citation type="journal article" date="2019" name="Beilstein J. Org. Chem.">
        <title>Nanangenines: drimane sesquiterpenoids as the dominant metabolite cohort of a novel Australian fungus, Aspergillus nanangensis.</title>
        <authorList>
            <person name="Lacey H.J."/>
            <person name="Gilchrist C.L.M."/>
            <person name="Crombie A."/>
            <person name="Kalaitzis J.A."/>
            <person name="Vuong D."/>
            <person name="Rutledge P.J."/>
            <person name="Turner P."/>
            <person name="Pitt J.I."/>
            <person name="Lacey E."/>
            <person name="Chooi Y.H."/>
            <person name="Piggott A.M."/>
        </authorList>
    </citation>
    <scope>NUCLEOTIDE SEQUENCE</scope>
    <source>
        <strain evidence="2">MST-FP2251</strain>
    </source>
</reference>
<keyword evidence="3" id="KW-1185">Reference proteome</keyword>
<sequence>MAHCWQPHASFAGSHWGQASQPCLPASTFRDLMYAVPKPRNPGRIMKPRSAGNSPSSAGRRRTAAYHSSPIYQQVPTQGYQAPFNAAFLASTIRKKRTARPISWHPAMLAPAEYSSPPHYIAPSTASDNLAAMNMHSHPLNTTAAPHEDVTMMPPYASSGLPASTDAYHFGCMSDPMSMQVPSYLQMDGSQVDSISWDAGASNVLALAQPIADTWAFDMMSMHNSIPSADAAGSSYASVPSSGCLSGPSTPDFLPNQQTENHSRLLSEPISDEQESGDELIGMGLYDHPEPYLDTSSQGRCGKGLKLEETFTPSANDEADDTKDAESEDDNLPSNEQVASDRFPRDSEVAYMPPKQSAKPASHLMQKSFFFEDEDVDQQPVGGYQQYFNLGTQPCLSYGYGWL</sequence>